<evidence type="ECO:0000256" key="1">
    <source>
        <dbReference type="ARBA" id="ARBA00004443"/>
    </source>
</evidence>
<evidence type="ECO:0000313" key="13">
    <source>
        <dbReference type="Proteomes" id="UP000252519"/>
    </source>
</evidence>
<dbReference type="STRING" id="29170.A0A368FKY7"/>
<dbReference type="GO" id="GO:0005743">
    <property type="term" value="C:mitochondrial inner membrane"/>
    <property type="evidence" value="ECO:0007669"/>
    <property type="project" value="UniProtKB-SubCell"/>
</dbReference>
<organism evidence="12 13">
    <name type="scientific">Ancylostoma caninum</name>
    <name type="common">Dog hookworm</name>
    <dbReference type="NCBI Taxonomy" id="29170"/>
    <lineage>
        <taxon>Eukaryota</taxon>
        <taxon>Metazoa</taxon>
        <taxon>Ecdysozoa</taxon>
        <taxon>Nematoda</taxon>
        <taxon>Chromadorea</taxon>
        <taxon>Rhabditida</taxon>
        <taxon>Rhabditina</taxon>
        <taxon>Rhabditomorpha</taxon>
        <taxon>Strongyloidea</taxon>
        <taxon>Ancylostomatidae</taxon>
        <taxon>Ancylostomatinae</taxon>
        <taxon>Ancylostoma</taxon>
    </lineage>
</organism>
<comment type="subcellular location">
    <subcellularLocation>
        <location evidence="1">Mitochondrion inner membrane</location>
        <topology evidence="1">Peripheral membrane protein</topology>
        <orientation evidence="1">Matrix side</orientation>
    </subcellularLocation>
</comment>
<evidence type="ECO:0000313" key="12">
    <source>
        <dbReference type="EMBL" id="RCN30827.1"/>
    </source>
</evidence>
<keyword evidence="13" id="KW-1185">Reference proteome</keyword>
<dbReference type="AlphaFoldDB" id="A0A368FKY7"/>
<evidence type="ECO:0000256" key="3">
    <source>
        <dbReference type="ARBA" id="ARBA00016323"/>
    </source>
</evidence>
<evidence type="ECO:0000256" key="6">
    <source>
        <dbReference type="ARBA" id="ARBA00022792"/>
    </source>
</evidence>
<dbReference type="GO" id="GO:0006122">
    <property type="term" value="P:mitochondrial electron transport, ubiquinol to cytochrome c"/>
    <property type="evidence" value="ECO:0007669"/>
    <property type="project" value="InterPro"/>
</dbReference>
<dbReference type="PANTHER" id="PTHR13639">
    <property type="entry name" value="CYTOCHROME C OXIDASE ASSEMBLY FACTOR 4 HOMOLOG, MITOCHONDRIAL"/>
    <property type="match status" value="1"/>
</dbReference>
<dbReference type="InterPro" id="IPR039870">
    <property type="entry name" value="Coa4-like"/>
</dbReference>
<comment type="caution">
    <text evidence="12">The sequence shown here is derived from an EMBL/GenBank/DDBJ whole genome shotgun (WGS) entry which is preliminary data.</text>
</comment>
<proteinExistence type="inferred from homology"/>
<name>A0A368FKY7_ANCCA</name>
<reference evidence="12 13" key="1">
    <citation type="submission" date="2014-10" db="EMBL/GenBank/DDBJ databases">
        <title>Draft genome of the hookworm Ancylostoma caninum.</title>
        <authorList>
            <person name="Mitreva M."/>
        </authorList>
    </citation>
    <scope>NUCLEOTIDE SEQUENCE [LARGE SCALE GENOMIC DNA]</scope>
    <source>
        <strain evidence="12 13">Baltimore</strain>
    </source>
</reference>
<evidence type="ECO:0000256" key="11">
    <source>
        <dbReference type="ARBA" id="ARBA00032927"/>
    </source>
</evidence>
<dbReference type="OrthoDB" id="425749at2759"/>
<dbReference type="PANTHER" id="PTHR13639:SF2">
    <property type="entry name" value="CYTOCHROME C OXIDASE ASSEMBLY FACTOR 4 HOMOLOG, MITOCHONDRIAL"/>
    <property type="match status" value="1"/>
</dbReference>
<keyword evidence="5" id="KW-0679">Respiratory chain</keyword>
<dbReference type="SUPFAM" id="SSF81524">
    <property type="entry name" value="14 kDa protein of cytochrome bc1 complex (Ubiquinol-cytochrome c reductase)"/>
    <property type="match status" value="1"/>
</dbReference>
<keyword evidence="9" id="KW-0472">Membrane</keyword>
<evidence type="ECO:0000256" key="5">
    <source>
        <dbReference type="ARBA" id="ARBA00022660"/>
    </source>
</evidence>
<dbReference type="InterPro" id="IPR036544">
    <property type="entry name" value="QCR7_sf"/>
</dbReference>
<protein>
    <recommendedName>
        <fullName evidence="3">Cytochrome b-c1 complex subunit 7</fullName>
    </recommendedName>
    <alternativeName>
        <fullName evidence="10">Complex III subunit VII</fullName>
    </alternativeName>
    <alternativeName>
        <fullName evidence="11">Ubiquinol-cytochrome c reductase complex 14 kDa protein</fullName>
    </alternativeName>
</protein>
<dbReference type="Pfam" id="PF02271">
    <property type="entry name" value="UCR_14kD"/>
    <property type="match status" value="1"/>
</dbReference>
<sequence length="460" mass="54054">MAASKAVKFTYNNGIVNWMRKFAWNHLWGGREYGLLFHDSYFEPAPEVTEALRRLNLKEPHLFDQRKMRLSHAHTLALHGERLPKNQWTKWEDLSPYLELRLILKSMSKKPHPSQWARDSDEEDRVEAIIRETGCWDQHIAVIDCKSDKGDWRECQTEVFIIFIMLSDIFGDFVIDEEDAKERVQFCSPEQYHAEIHSTGWFLNPQSTKDRKDEEERELVNHRAAYFFNRGQYADAVEEYKSLLHKFKHSRTHSVAVIDSLIRCALKVPSFPESELLRYLREYEQSALDYGDQLQYLNAEKEVYARISGEDAQRKFVDAVCLLCATVDLPEHWLAFGARRDLKAGDNFHIGYHVRALMLLERHLNQAHGFVVDVLRKKIGRLEEKLTLLGYSADQIREARLRMGVDLLTSDEKAELSEDLQRPAHDCRSKIGVYKTADDCKRILSEFRNKFCWMFRCYEL</sequence>
<evidence type="ECO:0000256" key="9">
    <source>
        <dbReference type="ARBA" id="ARBA00023136"/>
    </source>
</evidence>
<gene>
    <name evidence="12" type="ORF">ANCCAN_23400</name>
</gene>
<dbReference type="GO" id="GO:0045275">
    <property type="term" value="C:respiratory chain complex III"/>
    <property type="evidence" value="ECO:0007669"/>
    <property type="project" value="InterPro"/>
</dbReference>
<dbReference type="GO" id="GO:0033617">
    <property type="term" value="P:mitochondrial respiratory chain complex IV assembly"/>
    <property type="evidence" value="ECO:0007669"/>
    <property type="project" value="InterPro"/>
</dbReference>
<dbReference type="EMBL" id="JOJR01001455">
    <property type="protein sequence ID" value="RCN30827.1"/>
    <property type="molecule type" value="Genomic_DNA"/>
</dbReference>
<keyword evidence="7" id="KW-0249">Electron transport</keyword>
<evidence type="ECO:0000256" key="4">
    <source>
        <dbReference type="ARBA" id="ARBA00022448"/>
    </source>
</evidence>
<dbReference type="GO" id="GO:0005758">
    <property type="term" value="C:mitochondrial intermembrane space"/>
    <property type="evidence" value="ECO:0007669"/>
    <property type="project" value="InterPro"/>
</dbReference>
<keyword evidence="8" id="KW-0496">Mitochondrion</keyword>
<keyword evidence="6" id="KW-0999">Mitochondrion inner membrane</keyword>
<evidence type="ECO:0000256" key="2">
    <source>
        <dbReference type="ARBA" id="ARBA00008554"/>
    </source>
</evidence>
<accession>A0A368FKY7</accession>
<comment type="similarity">
    <text evidence="2">Belongs to the UQCRB/QCR7 family.</text>
</comment>
<evidence type="ECO:0000256" key="7">
    <source>
        <dbReference type="ARBA" id="ARBA00022982"/>
    </source>
</evidence>
<dbReference type="Gene3D" id="1.10.1090.10">
    <property type="entry name" value="Cytochrome b-c1 complex subunit 7"/>
    <property type="match status" value="1"/>
</dbReference>
<evidence type="ECO:0000256" key="8">
    <source>
        <dbReference type="ARBA" id="ARBA00023128"/>
    </source>
</evidence>
<dbReference type="Proteomes" id="UP000252519">
    <property type="component" value="Unassembled WGS sequence"/>
</dbReference>
<keyword evidence="4" id="KW-0813">Transport</keyword>
<dbReference type="InterPro" id="IPR003197">
    <property type="entry name" value="QCR7"/>
</dbReference>
<evidence type="ECO:0000256" key="10">
    <source>
        <dbReference type="ARBA" id="ARBA00031021"/>
    </source>
</evidence>